<comment type="caution">
    <text evidence="1">The sequence shown here is derived from an EMBL/GenBank/DDBJ whole genome shotgun (WGS) entry which is preliminary data.</text>
</comment>
<evidence type="ECO:0000313" key="2">
    <source>
        <dbReference type="Proteomes" id="UP000031036"/>
    </source>
</evidence>
<organism evidence="1 2">
    <name type="scientific">Toxocara canis</name>
    <name type="common">Canine roundworm</name>
    <dbReference type="NCBI Taxonomy" id="6265"/>
    <lineage>
        <taxon>Eukaryota</taxon>
        <taxon>Metazoa</taxon>
        <taxon>Ecdysozoa</taxon>
        <taxon>Nematoda</taxon>
        <taxon>Chromadorea</taxon>
        <taxon>Rhabditida</taxon>
        <taxon>Spirurina</taxon>
        <taxon>Ascaridomorpha</taxon>
        <taxon>Ascaridoidea</taxon>
        <taxon>Toxocaridae</taxon>
        <taxon>Toxocara</taxon>
    </lineage>
</organism>
<dbReference type="AlphaFoldDB" id="A0A0B2V0P8"/>
<gene>
    <name evidence="1" type="ORF">Tcan_03396</name>
</gene>
<protein>
    <submittedName>
        <fullName evidence="1">Uncharacterized protein</fullName>
    </submittedName>
</protein>
<sequence length="80" mass="8849">MALNCDTACIELFDKLLATACRLHSLDETVVGDSRFLFSSCNVRKHVNEEAFQTARTGENIEALEMPPFDSALQMLLKGA</sequence>
<dbReference type="Proteomes" id="UP000031036">
    <property type="component" value="Unassembled WGS sequence"/>
</dbReference>
<evidence type="ECO:0000313" key="1">
    <source>
        <dbReference type="EMBL" id="KHN76881.1"/>
    </source>
</evidence>
<reference evidence="1 2" key="1">
    <citation type="submission" date="2014-11" db="EMBL/GenBank/DDBJ databases">
        <title>Genetic blueprint of the zoonotic pathogen Toxocara canis.</title>
        <authorList>
            <person name="Zhu X.-Q."/>
            <person name="Korhonen P.K."/>
            <person name="Cai H."/>
            <person name="Young N.D."/>
            <person name="Nejsum P."/>
            <person name="von Samson-Himmelstjerna G."/>
            <person name="Boag P.R."/>
            <person name="Tan P."/>
            <person name="Li Q."/>
            <person name="Min J."/>
            <person name="Yang Y."/>
            <person name="Wang X."/>
            <person name="Fang X."/>
            <person name="Hall R.S."/>
            <person name="Hofmann A."/>
            <person name="Sternberg P.W."/>
            <person name="Jex A.R."/>
            <person name="Gasser R.B."/>
        </authorList>
    </citation>
    <scope>NUCLEOTIDE SEQUENCE [LARGE SCALE GENOMIC DNA]</scope>
    <source>
        <strain evidence="1">PN_DK_2014</strain>
    </source>
</reference>
<accession>A0A0B2V0P8</accession>
<keyword evidence="2" id="KW-1185">Reference proteome</keyword>
<name>A0A0B2V0P8_TOXCA</name>
<proteinExistence type="predicted"/>
<dbReference type="EMBL" id="JPKZ01002391">
    <property type="protein sequence ID" value="KHN76881.1"/>
    <property type="molecule type" value="Genomic_DNA"/>
</dbReference>